<dbReference type="SUPFAM" id="SSF81383">
    <property type="entry name" value="F-box domain"/>
    <property type="match status" value="1"/>
</dbReference>
<evidence type="ECO:0000313" key="1">
    <source>
        <dbReference type="EMBL" id="KAK9813389.1"/>
    </source>
</evidence>
<protein>
    <recommendedName>
        <fullName evidence="3">SET domain-containing protein</fullName>
    </recommendedName>
</protein>
<dbReference type="InterPro" id="IPR036047">
    <property type="entry name" value="F-box-like_dom_sf"/>
</dbReference>
<accession>A0AAW1PZX9</accession>
<comment type="caution">
    <text evidence="1">The sequence shown here is derived from an EMBL/GenBank/DDBJ whole genome shotgun (WGS) entry which is preliminary data.</text>
</comment>
<name>A0AAW1PZX9_9CHLO</name>
<dbReference type="GO" id="GO:0016279">
    <property type="term" value="F:protein-lysine N-methyltransferase activity"/>
    <property type="evidence" value="ECO:0007669"/>
    <property type="project" value="TreeGrafter"/>
</dbReference>
<dbReference type="AlphaFoldDB" id="A0AAW1PZX9"/>
<dbReference type="Proteomes" id="UP001465755">
    <property type="component" value="Unassembled WGS sequence"/>
</dbReference>
<sequence length="617" mass="67686">MKAKGEQVQQQSLLIPALRDTLTSCVLPRLDLRSLASLACTCRTLRQLAYQQEDWWWRAAANYLPPQHPSLAGYSRTSSSHRTGPSSGLTRAVLGGLACTAVLAGGLLLQGDSHCFADLPFYTSSSKAVQAISAFKAWAEDRRTDFGALLVAPCPEQGGSLGLGIYCATDPRKLVSHGWRFWSPDWWKGYLEVELASFPVSSAISAHNIASQEGDLGAMYRQLLTSGQVDERTLVMLFLVVEQLRGSDSPWAPWIRLLPSHCPSPLVYGTGQLQQLAGTTLHRATQVLKQRLTQRWEGQLAPLTQQLLRQVGVGGRAASLDDFLWAYSIFWSRAQTLPLQSGSSPDTLPVADGEAEEEGTVWECVVPGLDFCNHATHATCRWTVLGDRVALVTPWRALPSPGQQVFFDYGDKSNEQLLLLYGFAEEGNPNDVLMVECPLPPPKERSKGAWPARLRVLADRGLAPQLFLPLSFIEGFKHKPRDCPVPPEAWETLEVLVMESHRIAASLTPNVSAPSGSAEEAVGTRLAVLTTLVRLLEGSVHRLEGPEGTGPLEHDISLLQDHAKQAESGESALSSSVHSCVVYRSAQKDLARKYLGAAREALLEEMQYMQQLQQQQQ</sequence>
<dbReference type="SUPFAM" id="SSF82199">
    <property type="entry name" value="SET domain"/>
    <property type="match status" value="1"/>
</dbReference>
<dbReference type="PANTHER" id="PTHR13271">
    <property type="entry name" value="UNCHARACTERIZED PUTATIVE METHYLTRANSFERASE"/>
    <property type="match status" value="1"/>
</dbReference>
<organism evidence="1 2">
    <name type="scientific">Symbiochloris irregularis</name>
    <dbReference type="NCBI Taxonomy" id="706552"/>
    <lineage>
        <taxon>Eukaryota</taxon>
        <taxon>Viridiplantae</taxon>
        <taxon>Chlorophyta</taxon>
        <taxon>core chlorophytes</taxon>
        <taxon>Trebouxiophyceae</taxon>
        <taxon>Trebouxiales</taxon>
        <taxon>Trebouxiaceae</taxon>
        <taxon>Symbiochloris</taxon>
    </lineage>
</organism>
<dbReference type="EMBL" id="JALJOQ010000005">
    <property type="protein sequence ID" value="KAK9813389.1"/>
    <property type="molecule type" value="Genomic_DNA"/>
</dbReference>
<dbReference type="InterPro" id="IPR046341">
    <property type="entry name" value="SET_dom_sf"/>
</dbReference>
<dbReference type="InterPro" id="IPR050600">
    <property type="entry name" value="SETD3_SETD6_MTase"/>
</dbReference>
<reference evidence="1 2" key="1">
    <citation type="journal article" date="2024" name="Nat. Commun.">
        <title>Phylogenomics reveals the evolutionary origins of lichenization in chlorophyte algae.</title>
        <authorList>
            <person name="Puginier C."/>
            <person name="Libourel C."/>
            <person name="Otte J."/>
            <person name="Skaloud P."/>
            <person name="Haon M."/>
            <person name="Grisel S."/>
            <person name="Petersen M."/>
            <person name="Berrin J.G."/>
            <person name="Delaux P.M."/>
            <person name="Dal Grande F."/>
            <person name="Keller J."/>
        </authorList>
    </citation>
    <scope>NUCLEOTIDE SEQUENCE [LARGE SCALE GENOMIC DNA]</scope>
    <source>
        <strain evidence="1 2">SAG 2036</strain>
    </source>
</reference>
<evidence type="ECO:0000313" key="2">
    <source>
        <dbReference type="Proteomes" id="UP001465755"/>
    </source>
</evidence>
<dbReference type="CDD" id="cd10527">
    <property type="entry name" value="SET_LSMT"/>
    <property type="match status" value="1"/>
</dbReference>
<dbReference type="Gene3D" id="3.90.1410.10">
    <property type="entry name" value="set domain protein methyltransferase, domain 1"/>
    <property type="match status" value="1"/>
</dbReference>
<proteinExistence type="predicted"/>
<gene>
    <name evidence="1" type="ORF">WJX73_004638</name>
</gene>
<keyword evidence="2" id="KW-1185">Reference proteome</keyword>
<dbReference type="CDD" id="cd09917">
    <property type="entry name" value="F-box_SF"/>
    <property type="match status" value="1"/>
</dbReference>
<evidence type="ECO:0008006" key="3">
    <source>
        <dbReference type="Google" id="ProtNLM"/>
    </source>
</evidence>